<feature type="non-terminal residue" evidence="1">
    <location>
        <position position="369"/>
    </location>
</feature>
<dbReference type="InterPro" id="IPR012337">
    <property type="entry name" value="RNaseH-like_sf"/>
</dbReference>
<dbReference type="InterPro" id="IPR043502">
    <property type="entry name" value="DNA/RNA_pol_sf"/>
</dbReference>
<evidence type="ECO:0000313" key="1">
    <source>
        <dbReference type="EMBL" id="KKK65024.1"/>
    </source>
</evidence>
<dbReference type="InterPro" id="IPR036397">
    <property type="entry name" value="RNaseH_sf"/>
</dbReference>
<dbReference type="AlphaFoldDB" id="A0A0F8ZEW8"/>
<dbReference type="SUPFAM" id="SSF56672">
    <property type="entry name" value="DNA/RNA polymerases"/>
    <property type="match status" value="1"/>
</dbReference>
<dbReference type="EMBL" id="LAZR01060756">
    <property type="protein sequence ID" value="KKK65024.1"/>
    <property type="molecule type" value="Genomic_DNA"/>
</dbReference>
<name>A0A0F8ZEW8_9ZZZZ</name>
<gene>
    <name evidence="1" type="ORF">LCGC14_2978310</name>
</gene>
<proteinExistence type="predicted"/>
<protein>
    <recommendedName>
        <fullName evidence="2">3'-5' exonuclease domain-containing protein</fullName>
    </recommendedName>
</protein>
<sequence length="369" mass="42794">KPWMKFHEFNLVQEIDKVRELVDQAIEHGRCALDLETEGFDNRIDYDEQDQPQTRHKIVGYCIGLKGKGYYLPLRHNFDPVHGEKNPNLPIKETDAEIKRLCLAAQPILTAEGLEKDPYASSLMETPPRVVLYFWHAKFDQEFLYPVTGIDFWHPESFEDGMLAAWVVYSADKNLKLKVKAKRRLRIKDPETGEVHPYEMIEFNDLFTRRTKKHERLFANLHPNLDHNAVLYGCSDGICTELLCEVAKDIQWELTQEGLKYQYENTVAEALSKRFRGTYRLEKQTIMGVRVMERSRTKVDKAVIDELLEEAYQEKEKFIAEIQKAAKAVGLDNFNPGSTEQLSDFLFTNKGLDLSNKPAKLEKSGQYKT</sequence>
<comment type="caution">
    <text evidence="1">The sequence shown here is derived from an EMBL/GenBank/DDBJ whole genome shotgun (WGS) entry which is preliminary data.</text>
</comment>
<accession>A0A0F8ZEW8</accession>
<dbReference type="Gene3D" id="1.20.1060.10">
    <property type="entry name" value="Taq DNA Polymerase, Chain T, domain 4"/>
    <property type="match status" value="1"/>
</dbReference>
<organism evidence="1">
    <name type="scientific">marine sediment metagenome</name>
    <dbReference type="NCBI Taxonomy" id="412755"/>
    <lineage>
        <taxon>unclassified sequences</taxon>
        <taxon>metagenomes</taxon>
        <taxon>ecological metagenomes</taxon>
    </lineage>
</organism>
<feature type="non-terminal residue" evidence="1">
    <location>
        <position position="1"/>
    </location>
</feature>
<evidence type="ECO:0008006" key="2">
    <source>
        <dbReference type="Google" id="ProtNLM"/>
    </source>
</evidence>
<dbReference type="SUPFAM" id="SSF53098">
    <property type="entry name" value="Ribonuclease H-like"/>
    <property type="match status" value="1"/>
</dbReference>
<reference evidence="1" key="1">
    <citation type="journal article" date="2015" name="Nature">
        <title>Complex archaea that bridge the gap between prokaryotes and eukaryotes.</title>
        <authorList>
            <person name="Spang A."/>
            <person name="Saw J.H."/>
            <person name="Jorgensen S.L."/>
            <person name="Zaremba-Niedzwiedzka K."/>
            <person name="Martijn J."/>
            <person name="Lind A.E."/>
            <person name="van Eijk R."/>
            <person name="Schleper C."/>
            <person name="Guy L."/>
            <person name="Ettema T.J."/>
        </authorList>
    </citation>
    <scope>NUCLEOTIDE SEQUENCE</scope>
</reference>
<dbReference type="GO" id="GO:0003676">
    <property type="term" value="F:nucleic acid binding"/>
    <property type="evidence" value="ECO:0007669"/>
    <property type="project" value="InterPro"/>
</dbReference>
<dbReference type="Gene3D" id="3.30.420.10">
    <property type="entry name" value="Ribonuclease H-like superfamily/Ribonuclease H"/>
    <property type="match status" value="1"/>
</dbReference>